<name>A0ABQ6JK21_9ACTN</name>
<gene>
    <name evidence="1" type="ORF">GCM10025868_31660</name>
</gene>
<evidence type="ECO:0000313" key="1">
    <source>
        <dbReference type="EMBL" id="GMA87916.1"/>
    </source>
</evidence>
<dbReference type="EMBL" id="BSUZ01000001">
    <property type="protein sequence ID" value="GMA87916.1"/>
    <property type="molecule type" value="Genomic_DNA"/>
</dbReference>
<protein>
    <submittedName>
        <fullName evidence="1">Uncharacterized protein</fullName>
    </submittedName>
</protein>
<dbReference type="Proteomes" id="UP001157017">
    <property type="component" value="Unassembled WGS sequence"/>
</dbReference>
<accession>A0ABQ6JK21</accession>
<evidence type="ECO:0000313" key="2">
    <source>
        <dbReference type="Proteomes" id="UP001157017"/>
    </source>
</evidence>
<sequence length="77" mass="8382">MAGRRSGCSSSARPGASLLRLDLDQAVCEDADRGCGHSGTDIEQGRCERQSADDRPLLRALALPWSTHPQHRDAWLP</sequence>
<reference evidence="2" key="1">
    <citation type="journal article" date="2019" name="Int. J. Syst. Evol. Microbiol.">
        <title>The Global Catalogue of Microorganisms (GCM) 10K type strain sequencing project: providing services to taxonomists for standard genome sequencing and annotation.</title>
        <authorList>
            <consortium name="The Broad Institute Genomics Platform"/>
            <consortium name="The Broad Institute Genome Sequencing Center for Infectious Disease"/>
            <person name="Wu L."/>
            <person name="Ma J."/>
        </authorList>
    </citation>
    <scope>NUCLEOTIDE SEQUENCE [LARGE SCALE GENOMIC DNA]</scope>
    <source>
        <strain evidence="2">NBRC 108730</strain>
    </source>
</reference>
<keyword evidence="2" id="KW-1185">Reference proteome</keyword>
<organism evidence="1 2">
    <name type="scientific">Angustibacter aerolatus</name>
    <dbReference type="NCBI Taxonomy" id="1162965"/>
    <lineage>
        <taxon>Bacteria</taxon>
        <taxon>Bacillati</taxon>
        <taxon>Actinomycetota</taxon>
        <taxon>Actinomycetes</taxon>
        <taxon>Kineosporiales</taxon>
        <taxon>Kineosporiaceae</taxon>
    </lineage>
</organism>
<comment type="caution">
    <text evidence="1">The sequence shown here is derived from an EMBL/GenBank/DDBJ whole genome shotgun (WGS) entry which is preliminary data.</text>
</comment>
<proteinExistence type="predicted"/>